<dbReference type="PANTHER" id="PTHR37460:SF1">
    <property type="entry name" value="ENDONUCLEASE III"/>
    <property type="match status" value="1"/>
</dbReference>
<protein>
    <submittedName>
        <fullName evidence="1">GIY-YIG nuclease family protein</fullName>
    </submittedName>
</protein>
<dbReference type="PANTHER" id="PTHR37460">
    <property type="entry name" value="ENDONUCLEASE III"/>
    <property type="match status" value="1"/>
</dbReference>
<proteinExistence type="predicted"/>
<evidence type="ECO:0000313" key="2">
    <source>
        <dbReference type="Proteomes" id="UP000652307"/>
    </source>
</evidence>
<dbReference type="Pfam" id="PF01986">
    <property type="entry name" value="DUF123"/>
    <property type="match status" value="1"/>
</dbReference>
<dbReference type="CDD" id="cd10441">
    <property type="entry name" value="GIY-YIG_COG1833"/>
    <property type="match status" value="1"/>
</dbReference>
<organism evidence="1 2">
    <name type="scientific">Fervidicoccus fontis</name>
    <dbReference type="NCBI Taxonomy" id="683846"/>
    <lineage>
        <taxon>Archaea</taxon>
        <taxon>Thermoproteota</taxon>
        <taxon>Thermoprotei</taxon>
        <taxon>Fervidicoccales</taxon>
        <taxon>Fervidicoccaceae</taxon>
        <taxon>Fervidicoccus</taxon>
    </lineage>
</organism>
<comment type="caution">
    <text evidence="1">The sequence shown here is derived from an EMBL/GenBank/DDBJ whole genome shotgun (WGS) entry which is preliminary data.</text>
</comment>
<sequence length="159" mass="18564">MRELKYEQKEGNSELRSPLNTCGEKGYYVLFLKCTRDVNVKIKDRGEFYFKRGYYAYIGSSFIRGGIQARLRHHLKKKKKKFWHIDFLTSNESFTIAGYICLSSQRRGLEAELAEAAEEYCEPYIKGFGATDTKDAGHLFFIGEDVFEFLYHFMKGLFA</sequence>
<accession>A0A843AH89</accession>
<reference evidence="1" key="1">
    <citation type="submission" date="2020-10" db="EMBL/GenBank/DDBJ databases">
        <title>Fervidococcus fontis strain 3639Fd - the first crenarchaeon capable of growth on lipids.</title>
        <authorList>
            <person name="Kochetkova T.V."/>
            <person name="Elcheninov A.G."/>
            <person name="Toschakov S.V."/>
            <person name="Kublanov I.V."/>
        </authorList>
    </citation>
    <scope>NUCLEOTIDE SEQUENCE</scope>
    <source>
        <strain evidence="1">3639Fd</strain>
    </source>
</reference>
<dbReference type="RefSeq" id="WP_193803428.1">
    <property type="nucleotide sequence ID" value="NZ_JADEZV010000001.1"/>
</dbReference>
<name>A0A843AH89_9CREN</name>
<dbReference type="InterPro" id="IPR002837">
    <property type="entry name" value="DUF123"/>
</dbReference>
<dbReference type="EMBL" id="JADEZV010000001">
    <property type="protein sequence ID" value="MBE9390860.1"/>
    <property type="molecule type" value="Genomic_DNA"/>
</dbReference>
<gene>
    <name evidence="1" type="ORF">IOK49_02025</name>
</gene>
<dbReference type="AlphaFoldDB" id="A0A843AH89"/>
<evidence type="ECO:0000313" key="1">
    <source>
        <dbReference type="EMBL" id="MBE9390860.1"/>
    </source>
</evidence>
<dbReference type="Proteomes" id="UP000652307">
    <property type="component" value="Unassembled WGS sequence"/>
</dbReference>